<gene>
    <name evidence="1" type="ORF">ONZ51_g5242</name>
</gene>
<dbReference type="InterPro" id="IPR036047">
    <property type="entry name" value="F-box-like_dom_sf"/>
</dbReference>
<evidence type="ECO:0000313" key="1">
    <source>
        <dbReference type="EMBL" id="KAJ8482621.1"/>
    </source>
</evidence>
<comment type="caution">
    <text evidence="1">The sequence shown here is derived from an EMBL/GenBank/DDBJ whole genome shotgun (WGS) entry which is preliminary data.</text>
</comment>
<dbReference type="EMBL" id="JAPEVG010000110">
    <property type="protein sequence ID" value="KAJ8482621.1"/>
    <property type="molecule type" value="Genomic_DNA"/>
</dbReference>
<reference evidence="1" key="1">
    <citation type="submission" date="2022-11" db="EMBL/GenBank/DDBJ databases">
        <title>Genome Sequence of Cubamyces cubensis.</title>
        <authorList>
            <person name="Buettner E."/>
        </authorList>
    </citation>
    <scope>NUCLEOTIDE SEQUENCE</scope>
    <source>
        <strain evidence="1">MPL-01</strain>
    </source>
</reference>
<organism evidence="1 2">
    <name type="scientific">Trametes cubensis</name>
    <dbReference type="NCBI Taxonomy" id="1111947"/>
    <lineage>
        <taxon>Eukaryota</taxon>
        <taxon>Fungi</taxon>
        <taxon>Dikarya</taxon>
        <taxon>Basidiomycota</taxon>
        <taxon>Agaricomycotina</taxon>
        <taxon>Agaricomycetes</taxon>
        <taxon>Polyporales</taxon>
        <taxon>Polyporaceae</taxon>
        <taxon>Trametes</taxon>
    </lineage>
</organism>
<dbReference type="Proteomes" id="UP001215151">
    <property type="component" value="Unassembled WGS sequence"/>
</dbReference>
<evidence type="ECO:0000313" key="2">
    <source>
        <dbReference type="Proteomes" id="UP001215151"/>
    </source>
</evidence>
<dbReference type="Gene3D" id="3.80.10.10">
    <property type="entry name" value="Ribonuclease Inhibitor"/>
    <property type="match status" value="1"/>
</dbReference>
<dbReference type="AlphaFoldDB" id="A0AAD7XBQ0"/>
<accession>A0AAD7XBQ0</accession>
<dbReference type="SUPFAM" id="SSF52047">
    <property type="entry name" value="RNI-like"/>
    <property type="match status" value="1"/>
</dbReference>
<dbReference type="SUPFAM" id="SSF81383">
    <property type="entry name" value="F-box domain"/>
    <property type="match status" value="1"/>
</dbReference>
<keyword evidence="2" id="KW-1185">Reference proteome</keyword>
<sequence>MDKPATPCDEALPARPGIKLLPVELTDLIFRNAIEDQTSISTCTLVSRSWRQVALPHLFSSLSITRQARFDALDGFLTSHPHIARCVRKLEVRHLPGDVGAPTSGSHTSAITYGCIASITTKLPELQELHLQGIWFADTATMADQLYPADLAVSTRLKTLTLQQCANGGNRPITLQTLHAILAIFPADTVSLYVLTVAHNPSYDPTASIVPSHWGQWRVHTLTLYRNNTQRWPTYDLVQLYDMLRRVIAHRCLRTLRTQYGIARQRLESLRAFGEFLDHAGGETLRTLELPFTIAQSVYPSEDDPDYWRVLRLNTCCDLESLTLWVYIPRLRYLATIRHTLAPITHSDVPPSAVCIAILANVSPTLRTLTLALFQASGPVCIQSEKLSLGLIDDALSEQRFPSLTKVKIVLYDSVSMEESSEAVREMMPKCRQRGLLDFTAGSNSLELDSYDTV</sequence>
<name>A0AAD7XBQ0_9APHY</name>
<protein>
    <recommendedName>
        <fullName evidence="3">F-box domain-containing protein</fullName>
    </recommendedName>
</protein>
<evidence type="ECO:0008006" key="3">
    <source>
        <dbReference type="Google" id="ProtNLM"/>
    </source>
</evidence>
<proteinExistence type="predicted"/>
<dbReference type="InterPro" id="IPR032675">
    <property type="entry name" value="LRR_dom_sf"/>
</dbReference>